<evidence type="ECO:0000256" key="1">
    <source>
        <dbReference type="SAM" id="SignalP"/>
    </source>
</evidence>
<keyword evidence="3" id="KW-1185">Reference proteome</keyword>
<dbReference type="PATRIC" id="fig|688269.3.peg.1434"/>
<protein>
    <recommendedName>
        <fullName evidence="4">Lipoprotein</fullName>
    </recommendedName>
</protein>
<dbReference type="STRING" id="688269.Theth_1392"/>
<reference evidence="2 3" key="1">
    <citation type="submission" date="2010-11" db="EMBL/GenBank/DDBJ databases">
        <title>The complete genome of Thermotoga thermarum DSM 5069.</title>
        <authorList>
            <consortium name="US DOE Joint Genome Institute (JGI-PGF)"/>
            <person name="Lucas S."/>
            <person name="Copeland A."/>
            <person name="Lapidus A."/>
            <person name="Bruce D."/>
            <person name="Goodwin L."/>
            <person name="Pitluck S."/>
            <person name="Kyrpides N."/>
            <person name="Mavromatis K."/>
            <person name="Ivanova N."/>
            <person name="Zeytun A."/>
            <person name="Brettin T."/>
            <person name="Detter J.C."/>
            <person name="Tapia R."/>
            <person name="Han C."/>
            <person name="Land M."/>
            <person name="Hauser L."/>
            <person name="Markowitz V."/>
            <person name="Cheng J.-F."/>
            <person name="Hugenholtz P."/>
            <person name="Woyke T."/>
            <person name="Wu D."/>
            <person name="Spring S."/>
            <person name="Schroeder M."/>
            <person name="Brambilla E."/>
            <person name="Klenk H.-P."/>
            <person name="Eisen J.A."/>
        </authorList>
    </citation>
    <scope>NUCLEOTIDE SEQUENCE [LARGE SCALE GENOMIC DNA]</scope>
    <source>
        <strain evidence="2 3">DSM 5069</strain>
    </source>
</reference>
<dbReference type="PROSITE" id="PS51257">
    <property type="entry name" value="PROKAR_LIPOPROTEIN"/>
    <property type="match status" value="1"/>
</dbReference>
<evidence type="ECO:0008006" key="4">
    <source>
        <dbReference type="Google" id="ProtNLM"/>
    </source>
</evidence>
<evidence type="ECO:0000313" key="2">
    <source>
        <dbReference type="EMBL" id="AEH51454.1"/>
    </source>
</evidence>
<dbReference type="HOGENOM" id="CLU_484731_0_0_0"/>
<dbReference type="KEGG" id="tta:Theth_1392"/>
<gene>
    <name evidence="2" type="ORF">Theth_1392</name>
</gene>
<dbReference type="EMBL" id="CP002351">
    <property type="protein sequence ID" value="AEH51454.1"/>
    <property type="molecule type" value="Genomic_DNA"/>
</dbReference>
<evidence type="ECO:0000313" key="3">
    <source>
        <dbReference type="Proteomes" id="UP000006804"/>
    </source>
</evidence>
<organism evidence="2 3">
    <name type="scientific">Pseudothermotoga thermarum DSM 5069</name>
    <dbReference type="NCBI Taxonomy" id="688269"/>
    <lineage>
        <taxon>Bacteria</taxon>
        <taxon>Thermotogati</taxon>
        <taxon>Thermotogota</taxon>
        <taxon>Thermotogae</taxon>
        <taxon>Thermotogales</taxon>
        <taxon>Thermotogaceae</taxon>
        <taxon>Pseudothermotoga</taxon>
    </lineage>
</organism>
<sequence length="562" mass="63246" precursor="true">MSVKQLLRLATVLVGVLLLTLAGCADPGVSGSVPPGNGGDNSSITKSEFRFVVDWEYLDRTLGGTFVKSGESGSGLTPTHVGVRLVYPKADGSYDYFAQGTERVEGQTQGIITLNVPVTQTAFLQVVVVSMDPNDWRNNYVLAVGYRDPVAIQGAITEMKLEDITLQSTMDIWEFLEPWKTKLVQKDVVLPANQDIDVRWKWKDGISLGLFAGASGSRYNGASRIIVRADYYLNNVRFSLPWGQDQQSYYFKIPKQKNSTQLEVSFGITIYGPDFGLAQDVSRGYPWFYLPDANPERVLGVSPTRWMILFTENADLFMLNIVIDWARIENMFGDTPTHVGVRLIYPNENAAFAFSIPKGGRQELISSGIPVTPGTRIQLVVVNNNPDSEGKRYLLGIGHHDDVYSFLFSKGEVKLPDDIELIDPDNEWEFIDGWEERLNQGEIVLYQEDIDCAFKWRWKNPDKLGPFKNWLSGDGFIFAGLTLTLSNGETFESGRYRAFDQYDNEYFYYKLPPLQQGTTGIVKLERGIHGAYYGLGNFAFELKSNRFMSWNFTYMPSNVVGN</sequence>
<dbReference type="AlphaFoldDB" id="F7YUI3"/>
<keyword evidence="1" id="KW-0732">Signal</keyword>
<feature type="signal peptide" evidence="1">
    <location>
        <begin position="1"/>
        <end position="25"/>
    </location>
</feature>
<dbReference type="RefSeq" id="WP_013932668.1">
    <property type="nucleotide sequence ID" value="NC_015707.1"/>
</dbReference>
<dbReference type="Proteomes" id="UP000006804">
    <property type="component" value="Chromosome"/>
</dbReference>
<name>F7YUI3_9THEM</name>
<feature type="chain" id="PRO_5003372785" description="Lipoprotein" evidence="1">
    <location>
        <begin position="26"/>
        <end position="562"/>
    </location>
</feature>
<accession>F7YUI3</accession>
<proteinExistence type="predicted"/>